<evidence type="ECO:0000256" key="1">
    <source>
        <dbReference type="ARBA" id="ARBA00022741"/>
    </source>
</evidence>
<dbReference type="Pfam" id="PF17764">
    <property type="entry name" value="PriA_3primeBD"/>
    <property type="match status" value="1"/>
</dbReference>
<evidence type="ECO:0000256" key="3">
    <source>
        <dbReference type="ARBA" id="ARBA00023125"/>
    </source>
</evidence>
<dbReference type="InterPro" id="IPR041222">
    <property type="entry name" value="PriA_3primeBD"/>
</dbReference>
<organism evidence="5 6">
    <name type="scientific">Brevibacterium paucivorans</name>
    <dbReference type="NCBI Taxonomy" id="170994"/>
    <lineage>
        <taxon>Bacteria</taxon>
        <taxon>Bacillati</taxon>
        <taxon>Actinomycetota</taxon>
        <taxon>Actinomycetes</taxon>
        <taxon>Micrococcales</taxon>
        <taxon>Brevibacteriaceae</taxon>
        <taxon>Brevibacterium</taxon>
    </lineage>
</organism>
<dbReference type="RefSeq" id="WP_204515949.1">
    <property type="nucleotide sequence ID" value="NZ_JAFBCP010000001.1"/>
</dbReference>
<keyword evidence="3" id="KW-0238">DNA-binding</keyword>
<dbReference type="Gene3D" id="3.40.1440.60">
    <property type="entry name" value="PriA, 3(prime) DNA-binding domain"/>
    <property type="match status" value="1"/>
</dbReference>
<dbReference type="SUPFAM" id="SSF52540">
    <property type="entry name" value="P-loop containing nucleoside triphosphate hydrolases"/>
    <property type="match status" value="1"/>
</dbReference>
<dbReference type="EC" id="3.6.4.-" evidence="5"/>
<name>A0ABS2SN70_9MICO</name>
<gene>
    <name evidence="5" type="ORF">JOE56_002123</name>
</gene>
<dbReference type="GO" id="GO:0016787">
    <property type="term" value="F:hydrolase activity"/>
    <property type="evidence" value="ECO:0007669"/>
    <property type="project" value="UniProtKB-KW"/>
</dbReference>
<dbReference type="InterPro" id="IPR042115">
    <property type="entry name" value="PriA_3primeBD_sf"/>
</dbReference>
<dbReference type="PANTHER" id="PTHR30580">
    <property type="entry name" value="PRIMOSOMAL PROTEIN N"/>
    <property type="match status" value="1"/>
</dbReference>
<sequence>MELPGFDHQLRIRGGLTPAPSQPVAAVLLETPVPHLARTFDYAVTDTLHDEAQPGARVRVKFSGRLMSGFIVARTDTTDHDGELHALERVTSPVPVLTPELLDLCTSLANKYAGTVPDVVRLAIPPRHAGGEKTALGADTSATPTFTDLPAPIADSETDFLTALRTWVQADGLVPGPRAAFAVPPGERPGLGWVHAALRATAEVVAADRSVLIVVPDQSSVEAVTSLLGPAAVTLTHEQGPQARWSAWVKAATGKARVVVGTRASAYVPMPDLGLIVMCFDDEDAFIEPRAPYCHARAVVCERVAQTQVATLFVDHARSVDVQRLVDAGWMGDVTLPRPRMRELTPVVLDSGFTRSIADFSSLPERAFDLMRQALGRAKTQGLVGPVLVQVPRTGYITLVVCERCRETVRCSCGAPIKAASVTGPFACSACGNRIDQVTCECGSTRFRSAGQGLETVHYELGRAFPGVPVVRSGGDRIISRVDPEPQIVVATTGAEPYTEGGYALALLFDTLWPGPSLRSTQTAIARRMRAVNLVRPAPGRVLVLDENPDIIRTLVHYDPVGWAQHELEIREELGMPPVVRTGEVSGTRAVVDQTLAQLKAIDGVKLFEEREGPPRSHYTRNSTDDDATITAVIGIERHASAQVTELLKRITTSAIMHGKPAPRIRIDDPDAL</sequence>
<comment type="caution">
    <text evidence="5">The sequence shown here is derived from an EMBL/GenBank/DDBJ whole genome shotgun (WGS) entry which is preliminary data.</text>
</comment>
<evidence type="ECO:0000313" key="6">
    <source>
        <dbReference type="Proteomes" id="UP000809290"/>
    </source>
</evidence>
<evidence type="ECO:0000256" key="2">
    <source>
        <dbReference type="ARBA" id="ARBA00022840"/>
    </source>
</evidence>
<accession>A0ABS2SN70</accession>
<evidence type="ECO:0000313" key="5">
    <source>
        <dbReference type="EMBL" id="MBM7817429.1"/>
    </source>
</evidence>
<dbReference type="EMBL" id="JAFBCP010000001">
    <property type="protein sequence ID" value="MBM7817429.1"/>
    <property type="molecule type" value="Genomic_DNA"/>
</dbReference>
<keyword evidence="1" id="KW-0547">Nucleotide-binding</keyword>
<dbReference type="Gene3D" id="3.40.50.300">
    <property type="entry name" value="P-loop containing nucleotide triphosphate hydrolases"/>
    <property type="match status" value="1"/>
</dbReference>
<dbReference type="InterPro" id="IPR027417">
    <property type="entry name" value="P-loop_NTPase"/>
</dbReference>
<keyword evidence="2" id="KW-0067">ATP-binding</keyword>
<reference evidence="5 6" key="1">
    <citation type="submission" date="2021-01" db="EMBL/GenBank/DDBJ databases">
        <title>Sequencing the genomes of 1000 actinobacteria strains.</title>
        <authorList>
            <person name="Klenk H.-P."/>
        </authorList>
    </citation>
    <scope>NUCLEOTIDE SEQUENCE [LARGE SCALE GENOMIC DNA]</scope>
    <source>
        <strain evidence="5 6">DSM 13657</strain>
    </source>
</reference>
<dbReference type="Proteomes" id="UP000809290">
    <property type="component" value="Unassembled WGS sequence"/>
</dbReference>
<keyword evidence="6" id="KW-1185">Reference proteome</keyword>
<dbReference type="PANTHER" id="PTHR30580:SF0">
    <property type="entry name" value="PRIMOSOMAL PROTEIN N"/>
    <property type="match status" value="1"/>
</dbReference>
<feature type="domain" description="Primosomal protein N' 3' DNA-binding" evidence="4">
    <location>
        <begin position="27"/>
        <end position="125"/>
    </location>
</feature>
<proteinExistence type="predicted"/>
<keyword evidence="5" id="KW-0378">Hydrolase</keyword>
<evidence type="ECO:0000259" key="4">
    <source>
        <dbReference type="Pfam" id="PF17764"/>
    </source>
</evidence>
<protein>
    <submittedName>
        <fullName evidence="5">Primosomal protein N' (Replication factor Y)</fullName>
        <ecNumber evidence="5">3.6.4.-</ecNumber>
    </submittedName>
</protein>